<feature type="region of interest" description="Disordered" evidence="1">
    <location>
        <begin position="1"/>
        <end position="28"/>
    </location>
</feature>
<accession>A0A098VV87</accession>
<keyword evidence="3" id="KW-1185">Reference proteome</keyword>
<feature type="compositionally biased region" description="Basic and acidic residues" evidence="1">
    <location>
        <begin position="9"/>
        <end position="22"/>
    </location>
</feature>
<proteinExistence type="predicted"/>
<dbReference type="AlphaFoldDB" id="A0A098VV87"/>
<organism evidence="2 3">
    <name type="scientific">Mitosporidium daphniae</name>
    <dbReference type="NCBI Taxonomy" id="1485682"/>
    <lineage>
        <taxon>Eukaryota</taxon>
        <taxon>Fungi</taxon>
        <taxon>Fungi incertae sedis</taxon>
        <taxon>Microsporidia</taxon>
        <taxon>Mitosporidium</taxon>
    </lineage>
</organism>
<dbReference type="GeneID" id="25258348"/>
<comment type="caution">
    <text evidence="2">The sequence shown here is derived from an EMBL/GenBank/DDBJ whole genome shotgun (WGS) entry which is preliminary data.</text>
</comment>
<feature type="compositionally biased region" description="Low complexity" evidence="1">
    <location>
        <begin position="86"/>
        <end position="99"/>
    </location>
</feature>
<name>A0A098VV87_9MICR</name>
<evidence type="ECO:0000256" key="1">
    <source>
        <dbReference type="SAM" id="MobiDB-lite"/>
    </source>
</evidence>
<protein>
    <recommendedName>
        <fullName evidence="4">Non-structural maintenance of chromosomes element 4</fullName>
    </recommendedName>
</protein>
<dbReference type="Proteomes" id="UP000029725">
    <property type="component" value="Unassembled WGS sequence"/>
</dbReference>
<sequence>MEGNCDVHSALEDPDATRRLSSDEEDGDIQSQYARLLTASTDALTYDPDQSFEQRANIRATYSLLLKTIKDEKRRIASQPVGSSHSVSLSEDTSMSSSSDCAEEGNVPNSLRGLIEKANQVLSSSIRNIHDATFDSHLLKLSAEAGLASLEKLEVCSNDNKSPLSIGLLIEHLDSLITSTDSLSLFGLKCQIASKSAPFIDFANGPITVPASTPLPSSRRTRTAQKPLSSLTQPDTLVLRMCGIIFRTIPSKPEEN</sequence>
<dbReference type="HOGENOM" id="CLU_1086191_0_0_1"/>
<evidence type="ECO:0000313" key="3">
    <source>
        <dbReference type="Proteomes" id="UP000029725"/>
    </source>
</evidence>
<gene>
    <name evidence="2" type="ORF">DI09_137p90</name>
</gene>
<dbReference type="EMBL" id="JMKJ01000041">
    <property type="protein sequence ID" value="KGG52774.1"/>
    <property type="molecule type" value="Genomic_DNA"/>
</dbReference>
<reference evidence="2 3" key="1">
    <citation type="submission" date="2014-04" db="EMBL/GenBank/DDBJ databases">
        <title>A new species of microsporidia sheds light on the evolution of extreme parasitism.</title>
        <authorList>
            <person name="Haag K.L."/>
            <person name="James T.Y."/>
            <person name="Larsson R."/>
            <person name="Schaer T.M."/>
            <person name="Refardt D."/>
            <person name="Pombert J.-F."/>
            <person name="Ebert D."/>
        </authorList>
    </citation>
    <scope>NUCLEOTIDE SEQUENCE [LARGE SCALE GENOMIC DNA]</scope>
    <source>
        <strain evidence="2 3">UGP3</strain>
        <tissue evidence="2">Spores</tissue>
    </source>
</reference>
<dbReference type="VEuPathDB" id="MicrosporidiaDB:DI09_137p90"/>
<evidence type="ECO:0000313" key="2">
    <source>
        <dbReference type="EMBL" id="KGG52774.1"/>
    </source>
</evidence>
<evidence type="ECO:0008006" key="4">
    <source>
        <dbReference type="Google" id="ProtNLM"/>
    </source>
</evidence>
<feature type="region of interest" description="Disordered" evidence="1">
    <location>
        <begin position="76"/>
        <end position="106"/>
    </location>
</feature>
<dbReference type="RefSeq" id="XP_013239210.1">
    <property type="nucleotide sequence ID" value="XM_013383756.1"/>
</dbReference>